<keyword evidence="4" id="KW-0804">Transcription</keyword>
<protein>
    <submittedName>
        <fullName evidence="6">LysR family transcriptional regulator</fullName>
    </submittedName>
</protein>
<proteinExistence type="inferred from homology"/>
<reference evidence="6 7" key="1">
    <citation type="journal article" date="2015" name="BMC Genomics">
        <title>Genome mining reveals unlocked bioactive potential of marine Gram-negative bacteria.</title>
        <authorList>
            <person name="Machado H."/>
            <person name="Sonnenschein E.C."/>
            <person name="Melchiorsen J."/>
            <person name="Gram L."/>
        </authorList>
    </citation>
    <scope>NUCLEOTIDE SEQUENCE [LARGE SCALE GENOMIC DNA]</scope>
    <source>
        <strain evidence="6 7">S2471</strain>
    </source>
</reference>
<dbReference type="InterPro" id="IPR036390">
    <property type="entry name" value="WH_DNA-bd_sf"/>
</dbReference>
<sequence length="317" mass="35982">MDTTSRLIMLLEVVEQGSFSKAAELRNIDRSVISKQIGKLEEELGVRLLNRTTRSFSLTAAGAEMVKKAADLRLLLQDTVQLAENYHQEPRGLLRITASSYIGQHYLMPVINDFQKRFPQVSVEIRMDDRVVDMISEGYDLAFRVGEPRDSSLVARKIARNKMLILATQRFIDTYGEPKTMADLADLPAASYSSSHLRFEAISYIDEDGKPQEQPITPVFRSNDAEALMSKVLSHTAFFTAPAFFFADGVDTEQLVPLLTHVNLPDYSAVYAVYPHRDLPVRTRLFLDAARHYIGEQKPRWERNIPGIDQLYQANKK</sequence>
<dbReference type="Proteomes" id="UP000033452">
    <property type="component" value="Unassembled WGS sequence"/>
</dbReference>
<evidence type="ECO:0000256" key="3">
    <source>
        <dbReference type="ARBA" id="ARBA00023125"/>
    </source>
</evidence>
<dbReference type="PATRIC" id="fig|43658.5.peg.3846"/>
<evidence type="ECO:0000259" key="5">
    <source>
        <dbReference type="PROSITE" id="PS50931"/>
    </source>
</evidence>
<keyword evidence="3" id="KW-0238">DNA-binding</keyword>
<dbReference type="InterPro" id="IPR058163">
    <property type="entry name" value="LysR-type_TF_proteobact-type"/>
</dbReference>
<dbReference type="InterPro" id="IPR036388">
    <property type="entry name" value="WH-like_DNA-bd_sf"/>
</dbReference>
<dbReference type="RefSeq" id="WP_046006406.1">
    <property type="nucleotide sequence ID" value="NZ_JXYA01000045.1"/>
</dbReference>
<dbReference type="Pfam" id="PF03466">
    <property type="entry name" value="LysR_substrate"/>
    <property type="match status" value="1"/>
</dbReference>
<feature type="domain" description="HTH lysR-type" evidence="5">
    <location>
        <begin position="1"/>
        <end position="59"/>
    </location>
</feature>
<organism evidence="6 7">
    <name type="scientific">Pseudoalteromonas rubra</name>
    <dbReference type="NCBI Taxonomy" id="43658"/>
    <lineage>
        <taxon>Bacteria</taxon>
        <taxon>Pseudomonadati</taxon>
        <taxon>Pseudomonadota</taxon>
        <taxon>Gammaproteobacteria</taxon>
        <taxon>Alteromonadales</taxon>
        <taxon>Pseudoalteromonadaceae</taxon>
        <taxon>Pseudoalteromonas</taxon>
    </lineage>
</organism>
<dbReference type="PANTHER" id="PTHR30537:SF5">
    <property type="entry name" value="HTH-TYPE TRANSCRIPTIONAL ACTIVATOR TTDR-RELATED"/>
    <property type="match status" value="1"/>
</dbReference>
<comment type="similarity">
    <text evidence="1">Belongs to the LysR transcriptional regulatory family.</text>
</comment>
<dbReference type="InterPro" id="IPR000847">
    <property type="entry name" value="LysR_HTH_N"/>
</dbReference>
<evidence type="ECO:0000313" key="6">
    <source>
        <dbReference type="EMBL" id="KJZ06738.1"/>
    </source>
</evidence>
<dbReference type="PROSITE" id="PS50931">
    <property type="entry name" value="HTH_LYSR"/>
    <property type="match status" value="1"/>
</dbReference>
<dbReference type="OrthoDB" id="9786526at2"/>
<dbReference type="Gene3D" id="3.40.190.290">
    <property type="match status" value="1"/>
</dbReference>
<accession>A0A0F4QG93</accession>
<evidence type="ECO:0000313" key="7">
    <source>
        <dbReference type="Proteomes" id="UP000033452"/>
    </source>
</evidence>
<dbReference type="SUPFAM" id="SSF46785">
    <property type="entry name" value="Winged helix' DNA-binding domain"/>
    <property type="match status" value="1"/>
</dbReference>
<dbReference type="SUPFAM" id="SSF53850">
    <property type="entry name" value="Periplasmic binding protein-like II"/>
    <property type="match status" value="1"/>
</dbReference>
<dbReference type="InterPro" id="IPR005119">
    <property type="entry name" value="LysR_subst-bd"/>
</dbReference>
<dbReference type="FunFam" id="1.10.10.10:FF:000001">
    <property type="entry name" value="LysR family transcriptional regulator"/>
    <property type="match status" value="1"/>
</dbReference>
<dbReference type="GO" id="GO:0043565">
    <property type="term" value="F:sequence-specific DNA binding"/>
    <property type="evidence" value="ECO:0007669"/>
    <property type="project" value="TreeGrafter"/>
</dbReference>
<evidence type="ECO:0000256" key="1">
    <source>
        <dbReference type="ARBA" id="ARBA00009437"/>
    </source>
</evidence>
<dbReference type="AlphaFoldDB" id="A0A0F4QG93"/>
<dbReference type="EMBL" id="JXYA01000045">
    <property type="protein sequence ID" value="KJZ06738.1"/>
    <property type="molecule type" value="Genomic_DNA"/>
</dbReference>
<dbReference type="GO" id="GO:0003700">
    <property type="term" value="F:DNA-binding transcription factor activity"/>
    <property type="evidence" value="ECO:0007669"/>
    <property type="project" value="InterPro"/>
</dbReference>
<keyword evidence="7" id="KW-1185">Reference proteome</keyword>
<name>A0A0F4QG93_9GAMM</name>
<evidence type="ECO:0000256" key="2">
    <source>
        <dbReference type="ARBA" id="ARBA00023015"/>
    </source>
</evidence>
<dbReference type="PANTHER" id="PTHR30537">
    <property type="entry name" value="HTH-TYPE TRANSCRIPTIONAL REGULATOR"/>
    <property type="match status" value="1"/>
</dbReference>
<gene>
    <name evidence="6" type="ORF">TW77_18205</name>
</gene>
<dbReference type="CDD" id="cd08422">
    <property type="entry name" value="PBP2_CrgA_like"/>
    <property type="match status" value="1"/>
</dbReference>
<dbReference type="Gene3D" id="1.10.10.10">
    <property type="entry name" value="Winged helix-like DNA-binding domain superfamily/Winged helix DNA-binding domain"/>
    <property type="match status" value="1"/>
</dbReference>
<dbReference type="GO" id="GO:0006351">
    <property type="term" value="P:DNA-templated transcription"/>
    <property type="evidence" value="ECO:0007669"/>
    <property type="project" value="TreeGrafter"/>
</dbReference>
<evidence type="ECO:0000256" key="4">
    <source>
        <dbReference type="ARBA" id="ARBA00023163"/>
    </source>
</evidence>
<dbReference type="Pfam" id="PF00126">
    <property type="entry name" value="HTH_1"/>
    <property type="match status" value="1"/>
</dbReference>
<comment type="caution">
    <text evidence="6">The sequence shown here is derived from an EMBL/GenBank/DDBJ whole genome shotgun (WGS) entry which is preliminary data.</text>
</comment>
<keyword evidence="2" id="KW-0805">Transcription regulation</keyword>